<reference evidence="1 2" key="2">
    <citation type="submission" date="2020-08" db="EMBL/GenBank/DDBJ databases">
        <authorList>
            <person name="Partida-Martinez L."/>
            <person name="Huntemann M."/>
            <person name="Clum A."/>
            <person name="Wang J."/>
            <person name="Palaniappan K."/>
            <person name="Ritter S."/>
            <person name="Chen I.-M."/>
            <person name="Stamatis D."/>
            <person name="Reddy T."/>
            <person name="O'Malley R."/>
            <person name="Daum C."/>
            <person name="Shapiro N."/>
            <person name="Ivanova N."/>
            <person name="Kyrpides N."/>
            <person name="Woyke T."/>
        </authorList>
    </citation>
    <scope>NUCLEOTIDE SEQUENCE [LARGE SCALE GENOMIC DNA]</scope>
    <source>
        <strain evidence="1 2">RAS26</strain>
    </source>
</reference>
<comment type="caution">
    <text evidence="1">The sequence shown here is derived from an EMBL/GenBank/DDBJ whole genome shotgun (WGS) entry which is preliminary data.</text>
</comment>
<sequence length="37" mass="4083">MRRSHAPLLFRLLIADPSASRTCTNSPNEVWSSPATV</sequence>
<dbReference type="EMBL" id="JACHVX010000008">
    <property type="protein sequence ID" value="MBB2925253.1"/>
    <property type="molecule type" value="Genomic_DNA"/>
</dbReference>
<gene>
    <name evidence="1" type="ORF">FHR80_004193</name>
</gene>
<name>A0A7W4YCY6_9CELL</name>
<accession>A0A7W4YCY6</accession>
<protein>
    <submittedName>
        <fullName evidence="1">Uncharacterized protein</fullName>
    </submittedName>
</protein>
<proteinExistence type="predicted"/>
<dbReference type="AlphaFoldDB" id="A0A7W4YCY6"/>
<evidence type="ECO:0000313" key="2">
    <source>
        <dbReference type="Proteomes" id="UP000518206"/>
    </source>
</evidence>
<dbReference type="Proteomes" id="UP000518206">
    <property type="component" value="Unassembled WGS sequence"/>
</dbReference>
<reference evidence="1 2" key="1">
    <citation type="submission" date="2020-08" db="EMBL/GenBank/DDBJ databases">
        <title>The Agave Microbiome: Exploring the role of microbial communities in plant adaptations to desert environments.</title>
        <authorList>
            <person name="Partida-Martinez L.P."/>
        </authorList>
    </citation>
    <scope>NUCLEOTIDE SEQUENCE [LARGE SCALE GENOMIC DNA]</scope>
    <source>
        <strain evidence="1 2">RAS26</strain>
    </source>
</reference>
<evidence type="ECO:0000313" key="1">
    <source>
        <dbReference type="EMBL" id="MBB2925253.1"/>
    </source>
</evidence>
<organism evidence="1 2">
    <name type="scientific">Cellulomonas cellasea</name>
    <dbReference type="NCBI Taxonomy" id="43670"/>
    <lineage>
        <taxon>Bacteria</taxon>
        <taxon>Bacillati</taxon>
        <taxon>Actinomycetota</taxon>
        <taxon>Actinomycetes</taxon>
        <taxon>Micrococcales</taxon>
        <taxon>Cellulomonadaceae</taxon>
        <taxon>Cellulomonas</taxon>
    </lineage>
</organism>